<sequence>MFGLYSGKKQNKNIVFVQEVTYFRKKMSFGCRSEDEIIKAFPEVARRPGESHTLTCTFSGFSSKPYIHWIRQAAGKRPEWLGSGFSDPSRNSYASSVRGRVEISREDSNSLVYLHLSNLKPEDSAVYYCAKESAQWFMKWRGCTKTHQRGNRNCKWEITYKHLHRDTQCVNTFQCFMNSTLKKKERNVQINENTNTMWFCCNQTQLKKKALNY</sequence>
<dbReference type="SMART" id="SM00409">
    <property type="entry name" value="IG"/>
    <property type="match status" value="1"/>
</dbReference>
<organism evidence="5 6">
    <name type="scientific">Poecilia reticulata</name>
    <name type="common">Guppy</name>
    <name type="synonym">Acanthophacelus reticulatus</name>
    <dbReference type="NCBI Taxonomy" id="8081"/>
    <lineage>
        <taxon>Eukaryota</taxon>
        <taxon>Metazoa</taxon>
        <taxon>Chordata</taxon>
        <taxon>Craniata</taxon>
        <taxon>Vertebrata</taxon>
        <taxon>Euteleostomi</taxon>
        <taxon>Actinopterygii</taxon>
        <taxon>Neopterygii</taxon>
        <taxon>Teleostei</taxon>
        <taxon>Neoteleostei</taxon>
        <taxon>Acanthomorphata</taxon>
        <taxon>Ovalentaria</taxon>
        <taxon>Atherinomorphae</taxon>
        <taxon>Cyprinodontiformes</taxon>
        <taxon>Poeciliidae</taxon>
        <taxon>Poeciliinae</taxon>
        <taxon>Poecilia</taxon>
    </lineage>
</organism>
<dbReference type="InterPro" id="IPR013783">
    <property type="entry name" value="Ig-like_fold"/>
</dbReference>
<reference evidence="5" key="3">
    <citation type="submission" date="2025-09" db="UniProtKB">
        <authorList>
            <consortium name="Ensembl"/>
        </authorList>
    </citation>
    <scope>IDENTIFICATION</scope>
    <source>
        <strain evidence="5">Guanapo</strain>
    </source>
</reference>
<feature type="domain" description="Ig-like" evidence="4">
    <location>
        <begin position="35"/>
        <end position="129"/>
    </location>
</feature>
<proteinExistence type="predicted"/>
<dbReference type="PANTHER" id="PTHR23266">
    <property type="entry name" value="IMMUNOGLOBULIN HEAVY CHAIN"/>
    <property type="match status" value="1"/>
</dbReference>
<dbReference type="GO" id="GO:0019814">
    <property type="term" value="C:immunoglobulin complex"/>
    <property type="evidence" value="ECO:0007669"/>
    <property type="project" value="UniProtKB-KW"/>
</dbReference>
<dbReference type="Ensembl" id="ENSPRET00000002047.1">
    <property type="protein sequence ID" value="ENSPREP00000002002.1"/>
    <property type="gene ID" value="ENSPREG00000001473.1"/>
</dbReference>
<dbReference type="GO" id="GO:0005576">
    <property type="term" value="C:extracellular region"/>
    <property type="evidence" value="ECO:0007669"/>
    <property type="project" value="UniProtKB-ARBA"/>
</dbReference>
<keyword evidence="1" id="KW-0391">Immunity</keyword>
<dbReference type="InterPro" id="IPR050199">
    <property type="entry name" value="IgHV"/>
</dbReference>
<dbReference type="Proteomes" id="UP000242638">
    <property type="component" value="Unassembled WGS sequence"/>
</dbReference>
<reference evidence="6" key="1">
    <citation type="submission" date="2013-11" db="EMBL/GenBank/DDBJ databases">
        <title>The genomic landscape of the Guanapo guppy.</title>
        <authorList>
            <person name="Kuenstner A."/>
            <person name="Dreyer C."/>
        </authorList>
    </citation>
    <scope>NUCLEOTIDE SEQUENCE</scope>
    <source>
        <strain evidence="6">Guanapo</strain>
    </source>
</reference>
<evidence type="ECO:0000313" key="5">
    <source>
        <dbReference type="Ensembl" id="ENSPREP00000002002.1"/>
    </source>
</evidence>
<dbReference type="PROSITE" id="PS50835">
    <property type="entry name" value="IG_LIKE"/>
    <property type="match status" value="1"/>
</dbReference>
<keyword evidence="2" id="KW-1064">Adaptive immunity</keyword>
<accession>A0A3P9MXC2</accession>
<dbReference type="Gene3D" id="2.60.40.10">
    <property type="entry name" value="Immunoglobulins"/>
    <property type="match status" value="1"/>
</dbReference>
<dbReference type="InterPro" id="IPR013106">
    <property type="entry name" value="Ig_V-set"/>
</dbReference>
<keyword evidence="6" id="KW-1185">Reference proteome</keyword>
<evidence type="ECO:0000256" key="1">
    <source>
        <dbReference type="ARBA" id="ARBA00022859"/>
    </source>
</evidence>
<evidence type="ECO:0000313" key="6">
    <source>
        <dbReference type="Proteomes" id="UP000242638"/>
    </source>
</evidence>
<dbReference type="AlphaFoldDB" id="A0A3P9MXC2"/>
<keyword evidence="3" id="KW-1280">Immunoglobulin</keyword>
<evidence type="ECO:0000259" key="4">
    <source>
        <dbReference type="PROSITE" id="PS50835"/>
    </source>
</evidence>
<protein>
    <recommendedName>
        <fullName evidence="4">Ig-like domain-containing protein</fullName>
    </recommendedName>
</protein>
<dbReference type="InterPro" id="IPR007110">
    <property type="entry name" value="Ig-like_dom"/>
</dbReference>
<dbReference type="SUPFAM" id="SSF48726">
    <property type="entry name" value="Immunoglobulin"/>
    <property type="match status" value="1"/>
</dbReference>
<dbReference type="InterPro" id="IPR003599">
    <property type="entry name" value="Ig_sub"/>
</dbReference>
<name>A0A3P9MXC2_POERE</name>
<evidence type="ECO:0000256" key="3">
    <source>
        <dbReference type="ARBA" id="ARBA00043265"/>
    </source>
</evidence>
<dbReference type="GeneTree" id="ENSGT01020000230358"/>
<dbReference type="Pfam" id="PF07686">
    <property type="entry name" value="V-set"/>
    <property type="match status" value="1"/>
</dbReference>
<reference evidence="5" key="2">
    <citation type="submission" date="2025-08" db="UniProtKB">
        <authorList>
            <consortium name="Ensembl"/>
        </authorList>
    </citation>
    <scope>IDENTIFICATION</scope>
    <source>
        <strain evidence="5">Guanapo</strain>
    </source>
</reference>
<dbReference type="SMART" id="SM00406">
    <property type="entry name" value="IGv"/>
    <property type="match status" value="1"/>
</dbReference>
<evidence type="ECO:0000256" key="2">
    <source>
        <dbReference type="ARBA" id="ARBA00023130"/>
    </source>
</evidence>
<dbReference type="InterPro" id="IPR036179">
    <property type="entry name" value="Ig-like_dom_sf"/>
</dbReference>
<dbReference type="GO" id="GO:0002250">
    <property type="term" value="P:adaptive immune response"/>
    <property type="evidence" value="ECO:0007669"/>
    <property type="project" value="UniProtKB-KW"/>
</dbReference>